<evidence type="ECO:0000313" key="1">
    <source>
        <dbReference type="EMBL" id="OIQ66897.1"/>
    </source>
</evidence>
<name>A0A1J5P5U1_9ZZZZ</name>
<accession>A0A1J5P5U1</accession>
<dbReference type="EMBL" id="MLJW01006282">
    <property type="protein sequence ID" value="OIQ66897.1"/>
    <property type="molecule type" value="Genomic_DNA"/>
</dbReference>
<dbReference type="AlphaFoldDB" id="A0A1J5P5U1"/>
<sequence>MLKPFTPAALLSRIQLVLRKPRPFVISEAYVGPDRRRKAEVDYSGPMRRKQDPVEVSDAGERNLTRQTIAVELNALKRMIRTRRGIDRSLMQMIYRVMQHTRFRALQVRDRTIERTTNSLLGYIDSMGGTDACDVEIVEVHIDAILTLMGVDEADVAQAERINRNLELTVEYKAKERLAVAV</sequence>
<reference evidence="1" key="1">
    <citation type="submission" date="2016-10" db="EMBL/GenBank/DDBJ databases">
        <title>Sequence of Gallionella enrichment culture.</title>
        <authorList>
            <person name="Poehlein A."/>
            <person name="Muehling M."/>
            <person name="Daniel R."/>
        </authorList>
    </citation>
    <scope>NUCLEOTIDE SEQUENCE</scope>
</reference>
<protein>
    <submittedName>
        <fullName evidence="1">Uncharacterized protein</fullName>
    </submittedName>
</protein>
<comment type="caution">
    <text evidence="1">The sequence shown here is derived from an EMBL/GenBank/DDBJ whole genome shotgun (WGS) entry which is preliminary data.</text>
</comment>
<organism evidence="1">
    <name type="scientific">mine drainage metagenome</name>
    <dbReference type="NCBI Taxonomy" id="410659"/>
    <lineage>
        <taxon>unclassified sequences</taxon>
        <taxon>metagenomes</taxon>
        <taxon>ecological metagenomes</taxon>
    </lineage>
</organism>
<proteinExistence type="predicted"/>
<gene>
    <name evidence="1" type="ORF">GALL_515300</name>
</gene>